<feature type="binding site" evidence="2">
    <location>
        <position position="366"/>
    </location>
    <ligand>
        <name>Mn(2+)</name>
        <dbReference type="ChEBI" id="CHEBI:29035"/>
        <label>2</label>
    </ligand>
</feature>
<dbReference type="GO" id="GO:0019877">
    <property type="term" value="P:diaminopimelate biosynthetic process"/>
    <property type="evidence" value="ECO:0007669"/>
    <property type="project" value="UniProtKB-ARBA"/>
</dbReference>
<comment type="cofactor">
    <cofactor evidence="2">
        <name>Mn(2+)</name>
        <dbReference type="ChEBI" id="CHEBI:29035"/>
    </cofactor>
    <text evidence="2">The Mn(2+) ion enhances activity.</text>
</comment>
<dbReference type="SUPFAM" id="SSF55031">
    <property type="entry name" value="Bacterial exopeptidase dimerisation domain"/>
    <property type="match status" value="1"/>
</dbReference>
<dbReference type="NCBIfam" id="TIGR01891">
    <property type="entry name" value="amidohydrolases"/>
    <property type="match status" value="1"/>
</dbReference>
<feature type="binding site" evidence="2">
    <location>
        <position position="167"/>
    </location>
    <ligand>
        <name>Mn(2+)</name>
        <dbReference type="ChEBI" id="CHEBI:29035"/>
        <label>2</label>
    </ligand>
</feature>
<evidence type="ECO:0000256" key="1">
    <source>
        <dbReference type="ARBA" id="ARBA00022801"/>
    </source>
</evidence>
<dbReference type="InterPro" id="IPR002933">
    <property type="entry name" value="Peptidase_M20"/>
</dbReference>
<accession>M8DD00</accession>
<dbReference type="PANTHER" id="PTHR11014">
    <property type="entry name" value="PEPTIDASE M20 FAMILY MEMBER"/>
    <property type="match status" value="1"/>
</dbReference>
<dbReference type="InterPro" id="IPR017439">
    <property type="entry name" value="Amidohydrolase"/>
</dbReference>
<dbReference type="GO" id="GO:0046872">
    <property type="term" value="F:metal ion binding"/>
    <property type="evidence" value="ECO:0007669"/>
    <property type="project" value="UniProtKB-KW"/>
</dbReference>
<protein>
    <submittedName>
        <fullName evidence="4">Amidohydrolase</fullName>
    </submittedName>
</protein>
<dbReference type="OrthoDB" id="9776731at2"/>
<dbReference type="SUPFAM" id="SSF53187">
    <property type="entry name" value="Zn-dependent exopeptidases"/>
    <property type="match status" value="1"/>
</dbReference>
<feature type="binding site" evidence="2">
    <location>
        <position position="142"/>
    </location>
    <ligand>
        <name>Mn(2+)</name>
        <dbReference type="ChEBI" id="CHEBI:29035"/>
        <label>2</label>
    </ligand>
</feature>
<dbReference type="PIRSF" id="PIRSF005962">
    <property type="entry name" value="Pept_M20D_amidohydro"/>
    <property type="match status" value="1"/>
</dbReference>
<name>M8DD00_9BACL</name>
<organism evidence="4 5">
    <name type="scientific">Brevibacillus borstelensis AK1</name>
    <dbReference type="NCBI Taxonomy" id="1300222"/>
    <lineage>
        <taxon>Bacteria</taxon>
        <taxon>Bacillati</taxon>
        <taxon>Bacillota</taxon>
        <taxon>Bacilli</taxon>
        <taxon>Bacillales</taxon>
        <taxon>Paenibacillaceae</taxon>
        <taxon>Brevibacillus</taxon>
    </lineage>
</organism>
<dbReference type="Pfam" id="PF07687">
    <property type="entry name" value="M20_dimer"/>
    <property type="match status" value="1"/>
</dbReference>
<keyword evidence="1 4" id="KW-0378">Hydrolase</keyword>
<proteinExistence type="predicted"/>
<sequence>MSTTRDHLETMAEQIKEQVIAWRRHLHENPELSYEEVNTSRFIYETLQTFEGLELSRPTETSVMARLIGSEPGKTLAIRADIDALPIPEENDFSFVSKNPGVMHACGHDGHTSILLGTAKILAGMREQVKGEIRFLFQHAEEQFPGGAEQMVEAGVMDGVDMVIGLHLHSPLEVGYVAVSAGPSHAAADTFEITVLGKGGHAAQPHDTVDSLAVAAQVVTNLQYVVSRNTDPIEPLVLSVTKVTGGTANNVIPGAVHLGGTVRLYNPEVRKTIPTLMERVIKGVTEAHGASYEFHYTYGNAPVINDNELTAKVKETLVEVFGADQVQPLIPTMGGEDFSSFLTKAPGTYFWVGAGNVSKGIVHPHHHPRFTIDEDSLVIGVKAFTNVALSLLK</sequence>
<dbReference type="PATRIC" id="fig|1300222.3.peg.3910"/>
<keyword evidence="5" id="KW-1185">Reference proteome</keyword>
<dbReference type="InterPro" id="IPR036264">
    <property type="entry name" value="Bact_exopeptidase_dim_dom"/>
</dbReference>
<evidence type="ECO:0000313" key="5">
    <source>
        <dbReference type="Proteomes" id="UP000012081"/>
    </source>
</evidence>
<evidence type="ECO:0000313" key="4">
    <source>
        <dbReference type="EMBL" id="EMT51267.1"/>
    </source>
</evidence>
<gene>
    <name evidence="4" type="ORF">I532_18642</name>
</gene>
<dbReference type="Gene3D" id="3.30.70.360">
    <property type="match status" value="1"/>
</dbReference>
<feature type="binding site" evidence="2">
    <location>
        <position position="106"/>
    </location>
    <ligand>
        <name>Mn(2+)</name>
        <dbReference type="ChEBI" id="CHEBI:29035"/>
        <label>2</label>
    </ligand>
</feature>
<dbReference type="PANTHER" id="PTHR11014:SF63">
    <property type="entry name" value="METALLOPEPTIDASE, PUTATIVE (AFU_ORTHOLOGUE AFUA_6G09600)-RELATED"/>
    <property type="match status" value="1"/>
</dbReference>
<reference evidence="4 5" key="1">
    <citation type="submission" date="2013-03" db="EMBL/GenBank/DDBJ databases">
        <title>Assembly of a new bacterial strain Brevibacillus borstelensis AK1.</title>
        <authorList>
            <person name="Rajan I."/>
            <person name="PoliReddy D."/>
            <person name="Sugumar T."/>
            <person name="Rathinam K."/>
            <person name="Alqarawi S."/>
            <person name="Khalil A.B."/>
            <person name="Sivakumar N."/>
        </authorList>
    </citation>
    <scope>NUCLEOTIDE SEQUENCE [LARGE SCALE GENOMIC DNA]</scope>
    <source>
        <strain evidence="4 5">AK1</strain>
    </source>
</reference>
<keyword evidence="2" id="KW-0464">Manganese</keyword>
<evidence type="ECO:0000256" key="2">
    <source>
        <dbReference type="PIRSR" id="PIRSR005962-1"/>
    </source>
</evidence>
<dbReference type="Proteomes" id="UP000012081">
    <property type="component" value="Unassembled WGS sequence"/>
</dbReference>
<dbReference type="RefSeq" id="WP_003390106.1">
    <property type="nucleotide sequence ID" value="NZ_APBN01000009.1"/>
</dbReference>
<dbReference type="FunFam" id="3.30.70.360:FF:000001">
    <property type="entry name" value="N-acetyldiaminopimelate deacetylase"/>
    <property type="match status" value="1"/>
</dbReference>
<feature type="binding site" evidence="2">
    <location>
        <position position="108"/>
    </location>
    <ligand>
        <name>Mn(2+)</name>
        <dbReference type="ChEBI" id="CHEBI:29035"/>
        <label>2</label>
    </ligand>
</feature>
<comment type="caution">
    <text evidence="4">The sequence shown here is derived from an EMBL/GenBank/DDBJ whole genome shotgun (WGS) entry which is preliminary data.</text>
</comment>
<dbReference type="AlphaFoldDB" id="M8DD00"/>
<dbReference type="InterPro" id="IPR011650">
    <property type="entry name" value="Peptidase_M20_dimer"/>
</dbReference>
<dbReference type="EMBL" id="APBN01000009">
    <property type="protein sequence ID" value="EMT51267.1"/>
    <property type="molecule type" value="Genomic_DNA"/>
</dbReference>
<keyword evidence="2" id="KW-0479">Metal-binding</keyword>
<dbReference type="Pfam" id="PF01546">
    <property type="entry name" value="Peptidase_M20"/>
    <property type="match status" value="1"/>
</dbReference>
<dbReference type="Gene3D" id="3.40.630.10">
    <property type="entry name" value="Zn peptidases"/>
    <property type="match status" value="1"/>
</dbReference>
<dbReference type="STRING" id="1300222.I532_18642"/>
<dbReference type="GO" id="GO:0050118">
    <property type="term" value="F:N-acetyldiaminopimelate deacetylase activity"/>
    <property type="evidence" value="ECO:0007669"/>
    <property type="project" value="UniProtKB-ARBA"/>
</dbReference>
<evidence type="ECO:0000259" key="3">
    <source>
        <dbReference type="Pfam" id="PF07687"/>
    </source>
</evidence>
<feature type="domain" description="Peptidase M20 dimerisation" evidence="3">
    <location>
        <begin position="188"/>
        <end position="282"/>
    </location>
</feature>